<evidence type="ECO:0000313" key="2">
    <source>
        <dbReference type="Proteomes" id="UP000285961"/>
    </source>
</evidence>
<evidence type="ECO:0000313" key="1">
    <source>
        <dbReference type="EMBL" id="RJP69911.1"/>
    </source>
</evidence>
<dbReference type="InterPro" id="IPR026002">
    <property type="entry name" value="ATC_hydrolase-like"/>
</dbReference>
<dbReference type="Proteomes" id="UP000285961">
    <property type="component" value="Unassembled WGS sequence"/>
</dbReference>
<accession>A0A419EY60</accession>
<sequence length="341" mass="39898">MTRWRISSYKGSCLPLKMPLISTLKRNSWELRRSLRENDTIRRTSNSSGTMLFVLQGYSLRNRHISGSSRLYRRRAPRPIIHSGQECEHSLWNGDIQKNCWGCRMNDLLYKLIYRSLLKREARRSIVGRNRALKNAERGKFDRGDVNVVLVNLWRHYDKLSPDIPKEPTVGARHNVRFACMTLAFYTALLEAGIEEDDAKVLINDTLWRLYKKAAFLPRLIARILTSDLKRRLRICVKTFMFFPFSEPGYKFEIVADNSSENAIAVKWTRCPKIDYLRRQGAEELCLACLCNLDYPLLEYWGGRFDRPCVQAVEHAHYCHMRFNIREEGARDDGIGQDETR</sequence>
<comment type="caution">
    <text evidence="1">The sequence shown here is derived from an EMBL/GenBank/DDBJ whole genome shotgun (WGS) entry which is preliminary data.</text>
</comment>
<dbReference type="EMBL" id="QZKI01000077">
    <property type="protein sequence ID" value="RJP69911.1"/>
    <property type="molecule type" value="Genomic_DNA"/>
</dbReference>
<name>A0A419EY60_9BACT</name>
<dbReference type="AlphaFoldDB" id="A0A419EY60"/>
<gene>
    <name evidence="1" type="ORF">C4532_10275</name>
</gene>
<organism evidence="1 2">
    <name type="scientific">Candidatus Abyssobacteria bacterium SURF_17</name>
    <dbReference type="NCBI Taxonomy" id="2093361"/>
    <lineage>
        <taxon>Bacteria</taxon>
        <taxon>Pseudomonadati</taxon>
        <taxon>Candidatus Hydrogenedentota</taxon>
        <taxon>Candidatus Abyssobacteria</taxon>
    </lineage>
</organism>
<evidence type="ECO:0008006" key="3">
    <source>
        <dbReference type="Google" id="ProtNLM"/>
    </source>
</evidence>
<protein>
    <recommendedName>
        <fullName evidence="3">L-2-amino-thiazoline-4-carboxylic acid hydrolase</fullName>
    </recommendedName>
</protein>
<reference evidence="1 2" key="1">
    <citation type="journal article" date="2017" name="ISME J.">
        <title>Energy and carbon metabolisms in a deep terrestrial subsurface fluid microbial community.</title>
        <authorList>
            <person name="Momper L."/>
            <person name="Jungbluth S.P."/>
            <person name="Lee M.D."/>
            <person name="Amend J.P."/>
        </authorList>
    </citation>
    <scope>NUCLEOTIDE SEQUENCE [LARGE SCALE GENOMIC DNA]</scope>
    <source>
        <strain evidence="1">SURF_17</strain>
    </source>
</reference>
<proteinExistence type="predicted"/>
<dbReference type="Pfam" id="PF14196">
    <property type="entry name" value="ATC_hydrolase"/>
    <property type="match status" value="1"/>
</dbReference>